<dbReference type="Proteomes" id="UP001153069">
    <property type="component" value="Unassembled WGS sequence"/>
</dbReference>
<organism evidence="2 3">
    <name type="scientific">Seminavis robusta</name>
    <dbReference type="NCBI Taxonomy" id="568900"/>
    <lineage>
        <taxon>Eukaryota</taxon>
        <taxon>Sar</taxon>
        <taxon>Stramenopiles</taxon>
        <taxon>Ochrophyta</taxon>
        <taxon>Bacillariophyta</taxon>
        <taxon>Bacillariophyceae</taxon>
        <taxon>Bacillariophycidae</taxon>
        <taxon>Naviculales</taxon>
        <taxon>Naviculaceae</taxon>
        <taxon>Seminavis</taxon>
    </lineage>
</organism>
<gene>
    <name evidence="2" type="ORF">SEMRO_588_G171580.1</name>
</gene>
<dbReference type="EMBL" id="CAICTM010000587">
    <property type="protein sequence ID" value="CAB9513390.1"/>
    <property type="molecule type" value="Genomic_DNA"/>
</dbReference>
<feature type="region of interest" description="Disordered" evidence="1">
    <location>
        <begin position="1"/>
        <end position="57"/>
    </location>
</feature>
<keyword evidence="3" id="KW-1185">Reference proteome</keyword>
<proteinExistence type="predicted"/>
<dbReference type="AlphaFoldDB" id="A0A9N8E3S7"/>
<evidence type="ECO:0000313" key="3">
    <source>
        <dbReference type="Proteomes" id="UP001153069"/>
    </source>
</evidence>
<name>A0A9N8E3S7_9STRA</name>
<evidence type="ECO:0000256" key="1">
    <source>
        <dbReference type="SAM" id="MobiDB-lite"/>
    </source>
</evidence>
<evidence type="ECO:0000313" key="2">
    <source>
        <dbReference type="EMBL" id="CAB9513390.1"/>
    </source>
</evidence>
<comment type="caution">
    <text evidence="2">The sequence shown here is derived from an EMBL/GenBank/DDBJ whole genome shotgun (WGS) entry which is preliminary data.</text>
</comment>
<sequence>MRSLLSPFRSSKRGKENNGVETPSLKSPTPKRPARFHSPPLVQNALNKSPTQQQVSRSLFGSAEQIVAPELINEKPATRDASTQTINVPALSFEDELDRKDPGRELQLLVSRTLHVLANNQKSKHLAKLSLRNRVEKYFRLPNSRTRAAKDLTKQATQQAVAQSKLLGELFEHLFTSNSQATRALDLVAPTYDFAVIPEATTSSMTIAQAVAFRDRIPTTTNGLYRAATGLADIQPVVGKLLFQKQLKLRVKEYERCNLEITLGYEMVPLEMGGEKNLSKPCLHVWVKNPPVIIEGLTKSALVSGKFRNSSDISKHNNKIMVVQGSDKGGCLTVNLLRIANRIDGNAPAYCFPTAFYEDARESYANLASTILSEGKPTKQFLQHLVSGLFHLLTVAVRVKDEVVDVECLCLHFIGVSALGDDLRLATHLEQDADYRELANETEAKAREQPATIQLQDCHRARYELAIRLVAKEKERNGRNNSATPTTKTYIGFQLYQIVPGAARSMVHMARFADELVLPSKGALEFNIAGILCFTSDDLKLNTCVHGQGTASSKHPCPICIADKHGFLSSLVDPSKPHPLRKGQYDNFKLYENFESEAKSRKTKIASTSDKASMVHKTKAKSVVHKPLLVTPPDFNAGASMHVSQGLMTHLTKAMLNLLKAIDRKAHWRKQLTVIIKDAKNKRPWLENKLNDLYKCDRQYERKIKEATQWCNNNSVPGVVRQKWIATQQQYHEERESFAKDNAIAAWAHVQQSAALFVDKGEKFLKDSGSRPEGEASYMFLQSYQIDCGVLFRVENSGIELTNANGFRVLARADAIANRVDTAYSNNPSLNSEAKAIMSTCWRPMAKLLLEISTLLKRQDKLTIEDISRLKECSTQYGKLWTQLPSSTGGGSEPRVFNKLHTLVDHITCFAERHACVGLVNEEGFEATHPRLHTVSSHLKCMVSTSARAEKIVQRLSLGLNDEYQEAAVDLKEARLHPELQNKRGGKSDLARKLDDSIAVRSVADLEMLPKELAHVLGGTVVLKEWKEYYEYLVCGRVPAAFSAIFQSDPSLGSVQKIKSEFVHNH</sequence>
<protein>
    <submittedName>
        <fullName evidence="2">Uncharacterized protein</fullName>
    </submittedName>
</protein>
<feature type="compositionally biased region" description="Polar residues" evidence="1">
    <location>
        <begin position="44"/>
        <end position="57"/>
    </location>
</feature>
<accession>A0A9N8E3S7</accession>
<reference evidence="2" key="1">
    <citation type="submission" date="2020-06" db="EMBL/GenBank/DDBJ databases">
        <authorList>
            <consortium name="Plant Systems Biology data submission"/>
        </authorList>
    </citation>
    <scope>NUCLEOTIDE SEQUENCE</scope>
    <source>
        <strain evidence="2">D6</strain>
    </source>
</reference>